<dbReference type="Gene3D" id="1.20.120.1530">
    <property type="match status" value="2"/>
</dbReference>
<dbReference type="EMBL" id="JBHTJW010000003">
    <property type="protein sequence ID" value="MFD0930633.1"/>
    <property type="molecule type" value="Genomic_DNA"/>
</dbReference>
<proteinExistence type="inferred from homology"/>
<dbReference type="Gene3D" id="1.10.287.950">
    <property type="entry name" value="Methyl-accepting chemotaxis protein"/>
    <property type="match status" value="1"/>
</dbReference>
<dbReference type="SUPFAM" id="SSF58104">
    <property type="entry name" value="Methyl-accepting chemotaxis protein (MCP) signaling domain"/>
    <property type="match status" value="1"/>
</dbReference>
<reference evidence="8" key="1">
    <citation type="journal article" date="2019" name="Int. J. Syst. Evol. Microbiol.">
        <title>The Global Catalogue of Microorganisms (GCM) 10K type strain sequencing project: providing services to taxonomists for standard genome sequencing and annotation.</title>
        <authorList>
            <consortium name="The Broad Institute Genomics Platform"/>
            <consortium name="The Broad Institute Genome Sequencing Center for Infectious Disease"/>
            <person name="Wu L."/>
            <person name="Ma J."/>
        </authorList>
    </citation>
    <scope>NUCLEOTIDE SEQUENCE [LARGE SCALE GENOMIC DNA]</scope>
    <source>
        <strain evidence="8">CCUG 59685</strain>
    </source>
</reference>
<dbReference type="SMART" id="SM00304">
    <property type="entry name" value="HAMP"/>
    <property type="match status" value="3"/>
</dbReference>
<protein>
    <submittedName>
        <fullName evidence="7">Methyl-accepting chemotaxis protein</fullName>
    </submittedName>
</protein>
<keyword evidence="1" id="KW-0488">Methylation</keyword>
<dbReference type="CDD" id="cd11386">
    <property type="entry name" value="MCP_signal"/>
    <property type="match status" value="1"/>
</dbReference>
<accession>A0ABW3GJN7</accession>
<evidence type="ECO:0000256" key="1">
    <source>
        <dbReference type="ARBA" id="ARBA00022481"/>
    </source>
</evidence>
<evidence type="ECO:0000256" key="2">
    <source>
        <dbReference type="ARBA" id="ARBA00029447"/>
    </source>
</evidence>
<feature type="domain" description="Methyl-accepting transducer" evidence="6">
    <location>
        <begin position="593"/>
        <end position="822"/>
    </location>
</feature>
<dbReference type="Pfam" id="PF18947">
    <property type="entry name" value="HAMP_2"/>
    <property type="match status" value="4"/>
</dbReference>
<evidence type="ECO:0000313" key="8">
    <source>
        <dbReference type="Proteomes" id="UP001597106"/>
    </source>
</evidence>
<evidence type="ECO:0000259" key="6">
    <source>
        <dbReference type="PROSITE" id="PS50111"/>
    </source>
</evidence>
<dbReference type="PROSITE" id="PS50111">
    <property type="entry name" value="CHEMOTAXIS_TRANSDUC_2"/>
    <property type="match status" value="1"/>
</dbReference>
<organism evidence="7 8">
    <name type="scientific">Methylophilus glucosoxydans</name>
    <dbReference type="NCBI Taxonomy" id="752553"/>
    <lineage>
        <taxon>Bacteria</taxon>
        <taxon>Pseudomonadati</taxon>
        <taxon>Pseudomonadota</taxon>
        <taxon>Betaproteobacteria</taxon>
        <taxon>Nitrosomonadales</taxon>
        <taxon>Methylophilaceae</taxon>
        <taxon>Methylophilus</taxon>
    </lineage>
</organism>
<feature type="transmembrane region" description="Helical" evidence="5">
    <location>
        <begin position="192"/>
        <end position="213"/>
    </location>
</feature>
<dbReference type="SMART" id="SM00283">
    <property type="entry name" value="MA"/>
    <property type="match status" value="1"/>
</dbReference>
<evidence type="ECO:0000256" key="5">
    <source>
        <dbReference type="SAM" id="Phobius"/>
    </source>
</evidence>
<keyword evidence="5" id="KW-1133">Transmembrane helix</keyword>
<feature type="compositionally biased region" description="Basic and acidic residues" evidence="4">
    <location>
        <begin position="835"/>
        <end position="851"/>
    </location>
</feature>
<keyword evidence="3" id="KW-0807">Transducer</keyword>
<keyword evidence="5" id="KW-0472">Membrane</keyword>
<evidence type="ECO:0000313" key="7">
    <source>
        <dbReference type="EMBL" id="MFD0930633.1"/>
    </source>
</evidence>
<dbReference type="PANTHER" id="PTHR43531:SF14">
    <property type="entry name" value="METHYL-ACCEPTING CHEMOTAXIS PROTEIN I-RELATED"/>
    <property type="match status" value="1"/>
</dbReference>
<comment type="similarity">
    <text evidence="2">Belongs to the methyl-accepting chemotaxis (MCP) protein family.</text>
</comment>
<dbReference type="Pfam" id="PF00015">
    <property type="entry name" value="MCPsignal"/>
    <property type="match status" value="1"/>
</dbReference>
<gene>
    <name evidence="7" type="ORF">ACFQ1T_12675</name>
</gene>
<evidence type="ECO:0000256" key="4">
    <source>
        <dbReference type="SAM" id="MobiDB-lite"/>
    </source>
</evidence>
<feature type="region of interest" description="Disordered" evidence="4">
    <location>
        <begin position="834"/>
        <end position="865"/>
    </location>
</feature>
<dbReference type="InterPro" id="IPR003660">
    <property type="entry name" value="HAMP_dom"/>
</dbReference>
<name>A0ABW3GJN7_9PROT</name>
<keyword evidence="8" id="KW-1185">Reference proteome</keyword>
<dbReference type="PANTHER" id="PTHR43531">
    <property type="entry name" value="PROTEIN ICFG"/>
    <property type="match status" value="1"/>
</dbReference>
<keyword evidence="5" id="KW-0812">Transmembrane</keyword>
<comment type="caution">
    <text evidence="7">The sequence shown here is derived from an EMBL/GenBank/DDBJ whole genome shotgun (WGS) entry which is preliminary data.</text>
</comment>
<dbReference type="InterPro" id="IPR004089">
    <property type="entry name" value="MCPsignal_dom"/>
</dbReference>
<sequence>MQIARLKLSTLIVSVLTTILLAVCLFVFLNMQANKTVAINGEQYNKIIDQKDLVADVLPPPEYLIETWQLILQSVAMNASSAAPLQQKVSVLRAEFEKRHAYWEKKLNNPEIKHLMAEQLYASGQAFFAIYDHKFIPALNAQDKKQIESALHELSAAYEAHRTIVDQVVIYTNKTAQTLEAETAQVISKGEIANYVMVLLLIAFASGLGYFIVSTVKKRLGMDPVELSELAGRFSDGDFSAHIALPVGDETSVAHSMQVLQRTLSKLSTETNRLAKAAIEGQLSTRAETVAFNGEFKRLVEGFNQTLDGVIVPLNVAASYVADISKGNIPDKITATYHGDFNAIKDNLNHCIDAVNALIADANMLSEAAVAGRLSTRADASKHEGDFRKIVEGVNHTLDAVISPLNVAAEYVDHIAKGHIPPKITDTYHGDFNTIKNNLNQCIDAVNALIMDANHLSQAAVKGKLSTRADASKHNGDFRKIIEGVNHTLDAVIVPLNMAASYVARIAHGDIPAEITAPYYGDFNEIKNNLNTCIQAINQLLEDSALLAQAAKEGRIQVRADEMKHAGDFRKVIAGVNQTLDLIVEPIKAVRQAVEAIDTAASEIASGNNQLSRRTEDQAASLEETAASMEQFASIVKHNAENAHEANQLALTASNVAENGGQVVREAIASMNAMNESARQIEDIIAVIDGIAFQTNILALNAAVEAARAGEQGRGFAVVANEVGALAQRSSVAAKEINGLISTSVNNTYDAVKQVDLAGKTMEEVVSSVKKVSEIMRDISEASFEQSKGIEQVNQAITHIDEATQQNAALVEEAAAAAESLLDQANQLSQSVQRFKLDQPDHTPHSWKSTEPEEEEDALMRMTGT</sequence>
<dbReference type="RefSeq" id="WP_379077334.1">
    <property type="nucleotide sequence ID" value="NZ_JBHTJW010000003.1"/>
</dbReference>
<dbReference type="Proteomes" id="UP001597106">
    <property type="component" value="Unassembled WGS sequence"/>
</dbReference>
<dbReference type="InterPro" id="IPR051310">
    <property type="entry name" value="MCP_chemotaxis"/>
</dbReference>
<evidence type="ECO:0000256" key="3">
    <source>
        <dbReference type="PROSITE-ProRule" id="PRU00284"/>
    </source>
</evidence>